<accession>A0A0F9SWG7</accession>
<dbReference type="EMBL" id="LAZR01002167">
    <property type="protein sequence ID" value="KKN33573.1"/>
    <property type="molecule type" value="Genomic_DNA"/>
</dbReference>
<dbReference type="PANTHER" id="PTHR43384">
    <property type="entry name" value="SEPTUM SITE-DETERMINING PROTEIN MIND HOMOLOG, CHLOROPLASTIC-RELATED"/>
    <property type="match status" value="1"/>
</dbReference>
<dbReference type="InterPro" id="IPR002586">
    <property type="entry name" value="CobQ/CobB/MinD/ParA_Nub-bd_dom"/>
</dbReference>
<dbReference type="InterPro" id="IPR027417">
    <property type="entry name" value="P-loop_NTPase"/>
</dbReference>
<sequence>FVTSAMGTYIARKGKRVTLIDIDIGGANLHSFLGISRPKKSLTDFFEAGASLNKLAVKTGVDNMSLITGDIHSLASDNIKFTQKLKLFRHIMKLNKHYVIIDLGAGSHNNTLDTFLMADKKIVILEPEITSVENMYHFIKNALFRKLRMSLREYGFKDIVEQMWERREEYGIKSLRELIDSIRVNFSHVGDIIDKELSDFKLSLVLNKIRSSDDILIGSSVKSIFMKYLGVDTKFAGFVEYDDSVWKSVRERRPFMLNYSLSRIAKEVEVFTENLLKGKEIKLSRN</sequence>
<dbReference type="GO" id="GO:0005524">
    <property type="term" value="F:ATP binding"/>
    <property type="evidence" value="ECO:0007669"/>
    <property type="project" value="UniProtKB-KW"/>
</dbReference>
<dbReference type="GO" id="GO:0016887">
    <property type="term" value="F:ATP hydrolysis activity"/>
    <property type="evidence" value="ECO:0007669"/>
    <property type="project" value="TreeGrafter"/>
</dbReference>
<comment type="caution">
    <text evidence="4">The sequence shown here is derived from an EMBL/GenBank/DDBJ whole genome shotgun (WGS) entry which is preliminary data.</text>
</comment>
<dbReference type="SUPFAM" id="SSF52540">
    <property type="entry name" value="P-loop containing nucleoside triphosphate hydrolases"/>
    <property type="match status" value="1"/>
</dbReference>
<protein>
    <recommendedName>
        <fullName evidence="3">CobQ/CobB/MinD/ParA nucleotide binding domain-containing protein</fullName>
    </recommendedName>
</protein>
<dbReference type="GO" id="GO:0005829">
    <property type="term" value="C:cytosol"/>
    <property type="evidence" value="ECO:0007669"/>
    <property type="project" value="TreeGrafter"/>
</dbReference>
<proteinExistence type="predicted"/>
<feature type="domain" description="CobQ/CobB/MinD/ParA nucleotide binding" evidence="3">
    <location>
        <begin position="2"/>
        <end position="254"/>
    </location>
</feature>
<name>A0A0F9SWG7_9ZZZZ</name>
<dbReference type="GO" id="GO:0009898">
    <property type="term" value="C:cytoplasmic side of plasma membrane"/>
    <property type="evidence" value="ECO:0007669"/>
    <property type="project" value="TreeGrafter"/>
</dbReference>
<organism evidence="4">
    <name type="scientific">marine sediment metagenome</name>
    <dbReference type="NCBI Taxonomy" id="412755"/>
    <lineage>
        <taxon>unclassified sequences</taxon>
        <taxon>metagenomes</taxon>
        <taxon>ecological metagenomes</taxon>
    </lineage>
</organism>
<gene>
    <name evidence="4" type="ORF">LCGC14_0802490</name>
</gene>
<dbReference type="InterPro" id="IPR050625">
    <property type="entry name" value="ParA/MinD_ATPase"/>
</dbReference>
<feature type="non-terminal residue" evidence="4">
    <location>
        <position position="1"/>
    </location>
</feature>
<evidence type="ECO:0000256" key="2">
    <source>
        <dbReference type="ARBA" id="ARBA00022840"/>
    </source>
</evidence>
<evidence type="ECO:0000313" key="4">
    <source>
        <dbReference type="EMBL" id="KKN33573.1"/>
    </source>
</evidence>
<dbReference type="AlphaFoldDB" id="A0A0F9SWG7"/>
<dbReference type="Gene3D" id="3.40.50.300">
    <property type="entry name" value="P-loop containing nucleotide triphosphate hydrolases"/>
    <property type="match status" value="1"/>
</dbReference>
<evidence type="ECO:0000256" key="1">
    <source>
        <dbReference type="ARBA" id="ARBA00022741"/>
    </source>
</evidence>
<dbReference type="PANTHER" id="PTHR43384:SF6">
    <property type="entry name" value="SEPTUM SITE-DETERMINING PROTEIN MIND HOMOLOG, CHLOROPLASTIC"/>
    <property type="match status" value="1"/>
</dbReference>
<reference evidence="4" key="1">
    <citation type="journal article" date="2015" name="Nature">
        <title>Complex archaea that bridge the gap between prokaryotes and eukaryotes.</title>
        <authorList>
            <person name="Spang A."/>
            <person name="Saw J.H."/>
            <person name="Jorgensen S.L."/>
            <person name="Zaremba-Niedzwiedzka K."/>
            <person name="Martijn J."/>
            <person name="Lind A.E."/>
            <person name="van Eijk R."/>
            <person name="Schleper C."/>
            <person name="Guy L."/>
            <person name="Ettema T.J."/>
        </authorList>
    </citation>
    <scope>NUCLEOTIDE SEQUENCE</scope>
</reference>
<keyword evidence="1" id="KW-0547">Nucleotide-binding</keyword>
<dbReference type="GO" id="GO:0051782">
    <property type="term" value="P:negative regulation of cell division"/>
    <property type="evidence" value="ECO:0007669"/>
    <property type="project" value="TreeGrafter"/>
</dbReference>
<keyword evidence="2" id="KW-0067">ATP-binding</keyword>
<evidence type="ECO:0000259" key="3">
    <source>
        <dbReference type="Pfam" id="PF01656"/>
    </source>
</evidence>
<dbReference type="Pfam" id="PF01656">
    <property type="entry name" value="CbiA"/>
    <property type="match status" value="1"/>
</dbReference>